<keyword evidence="2" id="KW-1185">Reference proteome</keyword>
<reference evidence="1" key="1">
    <citation type="thesis" date="2020" institute="ProQuest LLC" country="789 East Eisenhower Parkway, Ann Arbor, MI, USA">
        <title>Comparative Genomics and Chromosome Evolution.</title>
        <authorList>
            <person name="Mudd A.B."/>
        </authorList>
    </citation>
    <scope>NUCLEOTIDE SEQUENCE</scope>
    <source>
        <strain evidence="1">HN-11 Male</strain>
        <tissue evidence="1">Kidney and liver</tissue>
    </source>
</reference>
<evidence type="ECO:0000313" key="2">
    <source>
        <dbReference type="Proteomes" id="UP000770717"/>
    </source>
</evidence>
<gene>
    <name evidence="1" type="ORF">GDO78_021296</name>
</gene>
<name>A0A8J6BNG6_ELECQ</name>
<comment type="caution">
    <text evidence="1">The sequence shown here is derived from an EMBL/GenBank/DDBJ whole genome shotgun (WGS) entry which is preliminary data.</text>
</comment>
<dbReference type="AlphaFoldDB" id="A0A8J6BNG6"/>
<dbReference type="Proteomes" id="UP000770717">
    <property type="component" value="Unassembled WGS sequence"/>
</dbReference>
<protein>
    <submittedName>
        <fullName evidence="1">Uncharacterized protein</fullName>
    </submittedName>
</protein>
<sequence length="87" mass="9813">MATVYWKQIFSFSDNKPSIFLILALFTMARVIDDDSGHYHTIASMEIIQTISVIGSDGFLYSSRASECILRQQVPQWSSTPATFSPF</sequence>
<accession>A0A8J6BNG6</accession>
<dbReference type="EMBL" id="WNTK01006201">
    <property type="protein sequence ID" value="KAG9463678.1"/>
    <property type="molecule type" value="Genomic_DNA"/>
</dbReference>
<proteinExistence type="predicted"/>
<evidence type="ECO:0000313" key="1">
    <source>
        <dbReference type="EMBL" id="KAG9463678.1"/>
    </source>
</evidence>
<organism evidence="1 2">
    <name type="scientific">Eleutherodactylus coqui</name>
    <name type="common">Puerto Rican coqui</name>
    <dbReference type="NCBI Taxonomy" id="57060"/>
    <lineage>
        <taxon>Eukaryota</taxon>
        <taxon>Metazoa</taxon>
        <taxon>Chordata</taxon>
        <taxon>Craniata</taxon>
        <taxon>Vertebrata</taxon>
        <taxon>Euteleostomi</taxon>
        <taxon>Amphibia</taxon>
        <taxon>Batrachia</taxon>
        <taxon>Anura</taxon>
        <taxon>Neobatrachia</taxon>
        <taxon>Hyloidea</taxon>
        <taxon>Eleutherodactylidae</taxon>
        <taxon>Eleutherodactylinae</taxon>
        <taxon>Eleutherodactylus</taxon>
        <taxon>Eleutherodactylus</taxon>
    </lineage>
</organism>